<evidence type="ECO:0000313" key="2">
    <source>
        <dbReference type="EMBL" id="KAJ1519399.1"/>
    </source>
</evidence>
<sequence length="71" mass="7370">MLHTLNALAGKISPNGGLLAPPAASPTAADAKGYHPYSKPAPASPPRNNNNNNSVNNNNITKDCDSMSDNR</sequence>
<keyword evidence="3" id="KW-1185">Reference proteome</keyword>
<accession>A0AAV7X0I4</accession>
<evidence type="ECO:0000256" key="1">
    <source>
        <dbReference type="SAM" id="MobiDB-lite"/>
    </source>
</evidence>
<dbReference type="AlphaFoldDB" id="A0AAV7X0I4"/>
<evidence type="ECO:0000313" key="3">
    <source>
        <dbReference type="Proteomes" id="UP001075354"/>
    </source>
</evidence>
<feature type="compositionally biased region" description="Low complexity" evidence="1">
    <location>
        <begin position="20"/>
        <end position="31"/>
    </location>
</feature>
<protein>
    <submittedName>
        <fullName evidence="2">Uncharacterized protein</fullName>
    </submittedName>
</protein>
<proteinExistence type="predicted"/>
<gene>
    <name evidence="2" type="ORF">ONE63_004691</name>
</gene>
<dbReference type="Proteomes" id="UP001075354">
    <property type="component" value="Chromosome 16"/>
</dbReference>
<reference evidence="2" key="1">
    <citation type="submission" date="2022-12" db="EMBL/GenBank/DDBJ databases">
        <title>Chromosome-level genome assembly of the bean flower thrips Megalurothrips usitatus.</title>
        <authorList>
            <person name="Ma L."/>
            <person name="Liu Q."/>
            <person name="Li H."/>
            <person name="Cai W."/>
        </authorList>
    </citation>
    <scope>NUCLEOTIDE SEQUENCE</scope>
    <source>
        <strain evidence="2">Cailab_2022a</strain>
    </source>
</reference>
<organism evidence="2 3">
    <name type="scientific">Megalurothrips usitatus</name>
    <name type="common">bean blossom thrips</name>
    <dbReference type="NCBI Taxonomy" id="439358"/>
    <lineage>
        <taxon>Eukaryota</taxon>
        <taxon>Metazoa</taxon>
        <taxon>Ecdysozoa</taxon>
        <taxon>Arthropoda</taxon>
        <taxon>Hexapoda</taxon>
        <taxon>Insecta</taxon>
        <taxon>Pterygota</taxon>
        <taxon>Neoptera</taxon>
        <taxon>Paraneoptera</taxon>
        <taxon>Thysanoptera</taxon>
        <taxon>Terebrantia</taxon>
        <taxon>Thripoidea</taxon>
        <taxon>Thripidae</taxon>
        <taxon>Megalurothrips</taxon>
    </lineage>
</organism>
<comment type="caution">
    <text evidence="2">The sequence shown here is derived from an EMBL/GenBank/DDBJ whole genome shotgun (WGS) entry which is preliminary data.</text>
</comment>
<dbReference type="EMBL" id="JAPTSV010000016">
    <property type="protein sequence ID" value="KAJ1519399.1"/>
    <property type="molecule type" value="Genomic_DNA"/>
</dbReference>
<feature type="compositionally biased region" description="Low complexity" evidence="1">
    <location>
        <begin position="48"/>
        <end position="59"/>
    </location>
</feature>
<name>A0AAV7X0I4_9NEOP</name>
<feature type="region of interest" description="Disordered" evidence="1">
    <location>
        <begin position="1"/>
        <end position="71"/>
    </location>
</feature>
<feature type="compositionally biased region" description="Basic and acidic residues" evidence="1">
    <location>
        <begin position="62"/>
        <end position="71"/>
    </location>
</feature>